<dbReference type="Proteomes" id="UP000054485">
    <property type="component" value="Unassembled WGS sequence"/>
</dbReference>
<evidence type="ECO:0000313" key="3">
    <source>
        <dbReference type="Proteomes" id="UP000054485"/>
    </source>
</evidence>
<accession>A0A0D0AEH6</accession>
<evidence type="ECO:0000256" key="1">
    <source>
        <dbReference type="SAM" id="MobiDB-lite"/>
    </source>
</evidence>
<evidence type="ECO:0000313" key="2">
    <source>
        <dbReference type="EMBL" id="KIK32632.1"/>
    </source>
</evidence>
<proteinExistence type="predicted"/>
<reference evidence="2 3" key="1">
    <citation type="submission" date="2014-04" db="EMBL/GenBank/DDBJ databases">
        <authorList>
            <consortium name="DOE Joint Genome Institute"/>
            <person name="Kuo A."/>
            <person name="Ruytinx J."/>
            <person name="Rineau F."/>
            <person name="Colpaert J."/>
            <person name="Kohler A."/>
            <person name="Nagy L.G."/>
            <person name="Floudas D."/>
            <person name="Copeland A."/>
            <person name="Barry K.W."/>
            <person name="Cichocki N."/>
            <person name="Veneault-Fourrey C."/>
            <person name="LaButti K."/>
            <person name="Lindquist E.A."/>
            <person name="Lipzen A."/>
            <person name="Lundell T."/>
            <person name="Morin E."/>
            <person name="Murat C."/>
            <person name="Sun H."/>
            <person name="Tunlid A."/>
            <person name="Henrissat B."/>
            <person name="Grigoriev I.V."/>
            <person name="Hibbett D.S."/>
            <person name="Martin F."/>
            <person name="Nordberg H.P."/>
            <person name="Cantor M.N."/>
            <person name="Hua S.X."/>
        </authorList>
    </citation>
    <scope>NUCLEOTIDE SEQUENCE [LARGE SCALE GENOMIC DNA]</scope>
    <source>
        <strain evidence="2 3">UH-Slu-Lm8-n1</strain>
    </source>
</reference>
<dbReference type="AlphaFoldDB" id="A0A0D0AEH6"/>
<protein>
    <submittedName>
        <fullName evidence="2">Uncharacterized protein</fullName>
    </submittedName>
</protein>
<keyword evidence="3" id="KW-1185">Reference proteome</keyword>
<sequence>MAGVAFVEPLLWYLKARDVDNLALSDVLEKIARHVVTHFPAEILRLIVTFKSLSSHREIRQKVQREYQNVKQDKLYYLDPHHHPPRTCTPLHPRPLNR</sequence>
<feature type="region of interest" description="Disordered" evidence="1">
    <location>
        <begin position="78"/>
        <end position="98"/>
    </location>
</feature>
<dbReference type="HOGENOM" id="CLU_2335017_0_0_1"/>
<dbReference type="EMBL" id="KN836164">
    <property type="protein sequence ID" value="KIK32632.1"/>
    <property type="molecule type" value="Genomic_DNA"/>
</dbReference>
<dbReference type="InParanoid" id="A0A0D0AEH6"/>
<reference evidence="3" key="2">
    <citation type="submission" date="2015-01" db="EMBL/GenBank/DDBJ databases">
        <title>Evolutionary Origins and Diversification of the Mycorrhizal Mutualists.</title>
        <authorList>
            <consortium name="DOE Joint Genome Institute"/>
            <consortium name="Mycorrhizal Genomics Consortium"/>
            <person name="Kohler A."/>
            <person name="Kuo A."/>
            <person name="Nagy L.G."/>
            <person name="Floudas D."/>
            <person name="Copeland A."/>
            <person name="Barry K.W."/>
            <person name="Cichocki N."/>
            <person name="Veneault-Fourrey C."/>
            <person name="LaButti K."/>
            <person name="Lindquist E.A."/>
            <person name="Lipzen A."/>
            <person name="Lundell T."/>
            <person name="Morin E."/>
            <person name="Murat C."/>
            <person name="Riley R."/>
            <person name="Ohm R."/>
            <person name="Sun H."/>
            <person name="Tunlid A."/>
            <person name="Henrissat B."/>
            <person name="Grigoriev I.V."/>
            <person name="Hibbett D.S."/>
            <person name="Martin F."/>
        </authorList>
    </citation>
    <scope>NUCLEOTIDE SEQUENCE [LARGE SCALE GENOMIC DNA]</scope>
    <source>
        <strain evidence="3">UH-Slu-Lm8-n1</strain>
    </source>
</reference>
<name>A0A0D0AEH6_9AGAM</name>
<organism evidence="2 3">
    <name type="scientific">Suillus luteus UH-Slu-Lm8-n1</name>
    <dbReference type="NCBI Taxonomy" id="930992"/>
    <lineage>
        <taxon>Eukaryota</taxon>
        <taxon>Fungi</taxon>
        <taxon>Dikarya</taxon>
        <taxon>Basidiomycota</taxon>
        <taxon>Agaricomycotina</taxon>
        <taxon>Agaricomycetes</taxon>
        <taxon>Agaricomycetidae</taxon>
        <taxon>Boletales</taxon>
        <taxon>Suillineae</taxon>
        <taxon>Suillaceae</taxon>
        <taxon>Suillus</taxon>
    </lineage>
</organism>
<gene>
    <name evidence="2" type="ORF">CY34DRAFT_18906</name>
</gene>